<dbReference type="FunFam" id="1.10.8.240:FF:000001">
    <property type="entry name" value="2-phospho-L-lactate transferase"/>
    <property type="match status" value="1"/>
</dbReference>
<evidence type="ECO:0000256" key="1">
    <source>
        <dbReference type="ARBA" id="ARBA00022679"/>
    </source>
</evidence>
<dbReference type="InterPro" id="IPR002882">
    <property type="entry name" value="CofD"/>
</dbReference>
<dbReference type="PANTHER" id="PTHR43007">
    <property type="entry name" value="2-PHOSPHO-L-LACTATE TRANSFERASE"/>
    <property type="match status" value="1"/>
</dbReference>
<keyword evidence="2" id="KW-0460">Magnesium</keyword>
<dbReference type="InterPro" id="IPR010115">
    <property type="entry name" value="FbiA/CofD"/>
</dbReference>
<dbReference type="GO" id="GO:0043743">
    <property type="term" value="F:LPPG:FO 2-phospho-L-lactate transferase activity"/>
    <property type="evidence" value="ECO:0007669"/>
    <property type="project" value="InterPro"/>
</dbReference>
<dbReference type="AlphaFoldDB" id="A0A285EH60"/>
<dbReference type="CDD" id="cd07186">
    <property type="entry name" value="CofD_like"/>
    <property type="match status" value="1"/>
</dbReference>
<dbReference type="Gene3D" id="3.40.50.10680">
    <property type="entry name" value="CofD-like domains"/>
    <property type="match status" value="1"/>
</dbReference>
<dbReference type="HAMAP" id="MF_01257">
    <property type="entry name" value="CofD"/>
    <property type="match status" value="1"/>
</dbReference>
<reference evidence="3 4" key="1">
    <citation type="submission" date="2017-09" db="EMBL/GenBank/DDBJ databases">
        <authorList>
            <person name="Ehlers B."/>
            <person name="Leendertz F.H."/>
        </authorList>
    </citation>
    <scope>NUCLEOTIDE SEQUENCE [LARGE SCALE GENOMIC DNA]</scope>
    <source>
        <strain evidence="3 4">DSM 46844</strain>
    </source>
</reference>
<keyword evidence="1 3" id="KW-0808">Transferase</keyword>
<evidence type="ECO:0000256" key="2">
    <source>
        <dbReference type="ARBA" id="ARBA00022842"/>
    </source>
</evidence>
<dbReference type="PANTHER" id="PTHR43007:SF1">
    <property type="entry name" value="2-PHOSPHO-L-LACTATE TRANSFERASE"/>
    <property type="match status" value="1"/>
</dbReference>
<name>A0A285EH60_9ACTN</name>
<dbReference type="EMBL" id="OBDO01000010">
    <property type="protein sequence ID" value="SNX98458.1"/>
    <property type="molecule type" value="Genomic_DNA"/>
</dbReference>
<evidence type="ECO:0000313" key="3">
    <source>
        <dbReference type="EMBL" id="SNX98458.1"/>
    </source>
</evidence>
<dbReference type="SUPFAM" id="SSF142338">
    <property type="entry name" value="CofD-like"/>
    <property type="match status" value="1"/>
</dbReference>
<dbReference type="Proteomes" id="UP000219514">
    <property type="component" value="Unassembled WGS sequence"/>
</dbReference>
<gene>
    <name evidence="3" type="ORF">SAMN06893097_110242</name>
</gene>
<accession>A0A285EH60</accession>
<dbReference type="RefSeq" id="WP_221201486.1">
    <property type="nucleotide sequence ID" value="NZ_JACHXB010000005.1"/>
</dbReference>
<sequence length="319" mass="33035">MTFVQIVVLAGGVGGARFLAGLRAAVPGARISAVVNTGDDVTMHGLRICPDLDTVMYTLGGGIDPDRGWGRLGETWTVKEELAAYGAEPTWFGLGDRDLATHLVRTRMLDAGYPLSQVTAALADRWQPGVELLPMSDQRVETHVVVTDPDSGRQQAIHFQEWWVRHRAAPPASAFVQVGVDAARPAAGVTEAFAAADAVLLAPSNPVVSVGTILGVPGLRAALLATPGRVVGVSPVVAGSVVRGMADRCLPVVGVEVSAEGVGRHYGARSAGGLLDAWLVHTGDRADVPGVDVRAVPLLMTDPDATAAMARAALDAAGV</sequence>
<dbReference type="Gene3D" id="1.10.8.240">
    <property type="entry name" value="CofD-like domain"/>
    <property type="match status" value="1"/>
</dbReference>
<dbReference type="InterPro" id="IPR038136">
    <property type="entry name" value="CofD-like_dom_sf"/>
</dbReference>
<organism evidence="3 4">
    <name type="scientific">Geodermatophilus sabuli</name>
    <dbReference type="NCBI Taxonomy" id="1564158"/>
    <lineage>
        <taxon>Bacteria</taxon>
        <taxon>Bacillati</taxon>
        <taxon>Actinomycetota</taxon>
        <taxon>Actinomycetes</taxon>
        <taxon>Geodermatophilales</taxon>
        <taxon>Geodermatophilaceae</taxon>
        <taxon>Geodermatophilus</taxon>
    </lineage>
</organism>
<protein>
    <submittedName>
        <fullName evidence="3">LPPG:FO 2-phospho-L-lactate transferase</fullName>
    </submittedName>
</protein>
<dbReference type="NCBIfam" id="TIGR01819">
    <property type="entry name" value="F420_cofD"/>
    <property type="match status" value="1"/>
</dbReference>
<dbReference type="GO" id="GO:0000287">
    <property type="term" value="F:magnesium ion binding"/>
    <property type="evidence" value="ECO:0007669"/>
    <property type="project" value="InterPro"/>
</dbReference>
<proteinExistence type="inferred from homology"/>
<evidence type="ECO:0000313" key="4">
    <source>
        <dbReference type="Proteomes" id="UP000219514"/>
    </source>
</evidence>
<keyword evidence="4" id="KW-1185">Reference proteome</keyword>
<dbReference type="Pfam" id="PF01933">
    <property type="entry name" value="CofD"/>
    <property type="match status" value="1"/>
</dbReference>